<dbReference type="AlphaFoldDB" id="A0A374PCA5"/>
<sequence length="187" mass="20855">MFMKNIQMNTLLLFITLISLAGCANKKNIGESSSTVLETVETSSQYAIENTTEEESQTDELLQGMERTETADTEITDPALSEDAKEIQDIVETFSAAYFSGDVEEIKKYLTDPYDWDIEVYSNPEKSADISVIAINGISDIGNKNVDDICVIAMQYKQSASDDTVQSLTIELIKKSEGWKIQFYGIE</sequence>
<dbReference type="EMBL" id="QSON01000003">
    <property type="protein sequence ID" value="RGJ06041.1"/>
    <property type="molecule type" value="Genomic_DNA"/>
</dbReference>
<proteinExistence type="predicted"/>
<dbReference type="PROSITE" id="PS51257">
    <property type="entry name" value="PROKAR_LIPOPROTEIN"/>
    <property type="match status" value="1"/>
</dbReference>
<accession>A0A374PCA5</accession>
<reference evidence="1 2" key="1">
    <citation type="submission" date="2018-08" db="EMBL/GenBank/DDBJ databases">
        <title>A genome reference for cultivated species of the human gut microbiota.</title>
        <authorList>
            <person name="Zou Y."/>
            <person name="Xue W."/>
            <person name="Luo G."/>
        </authorList>
    </citation>
    <scope>NUCLEOTIDE SEQUENCE [LARGE SCALE GENOMIC DNA]</scope>
    <source>
        <strain evidence="1 2">TM09-12</strain>
    </source>
</reference>
<name>A0A374PCA5_9FIRM</name>
<dbReference type="Gene3D" id="3.10.450.540">
    <property type="match status" value="1"/>
</dbReference>
<protein>
    <submittedName>
        <fullName evidence="1">Uncharacterized protein</fullName>
    </submittedName>
</protein>
<evidence type="ECO:0000313" key="1">
    <source>
        <dbReference type="EMBL" id="RGJ06041.1"/>
    </source>
</evidence>
<dbReference type="Proteomes" id="UP000263014">
    <property type="component" value="Unassembled WGS sequence"/>
</dbReference>
<organism evidence="1 2">
    <name type="scientific">Hungatella hathewayi</name>
    <dbReference type="NCBI Taxonomy" id="154046"/>
    <lineage>
        <taxon>Bacteria</taxon>
        <taxon>Bacillati</taxon>
        <taxon>Bacillota</taxon>
        <taxon>Clostridia</taxon>
        <taxon>Lachnospirales</taxon>
        <taxon>Lachnospiraceae</taxon>
        <taxon>Hungatella</taxon>
    </lineage>
</organism>
<gene>
    <name evidence="1" type="ORF">DXD79_08540</name>
</gene>
<comment type="caution">
    <text evidence="1">The sequence shown here is derived from an EMBL/GenBank/DDBJ whole genome shotgun (WGS) entry which is preliminary data.</text>
</comment>
<evidence type="ECO:0000313" key="2">
    <source>
        <dbReference type="Proteomes" id="UP000263014"/>
    </source>
</evidence>